<evidence type="ECO:0000256" key="1">
    <source>
        <dbReference type="SAM" id="MobiDB-lite"/>
    </source>
</evidence>
<accession>A0A1D7Y3T0</accession>
<dbReference type="AlphaFoldDB" id="A0A1D7Y3T0"/>
<name>A0A1D7Y3T0_9ACTN</name>
<evidence type="ECO:0000313" key="2">
    <source>
        <dbReference type="EMBL" id="AOR30233.1"/>
    </source>
</evidence>
<dbReference type="Proteomes" id="UP000094960">
    <property type="component" value="Chromosome"/>
</dbReference>
<dbReference type="RefSeq" id="WP_069776887.1">
    <property type="nucleotide sequence ID" value="NZ_CP017248.1"/>
</dbReference>
<reference evidence="3" key="1">
    <citation type="submission" date="2016-09" db="EMBL/GenBank/DDBJ databases">
        <title>Streptomyces puniciscabiei strain:TW1S1 Genome sequencing and assembly.</title>
        <authorList>
            <person name="Kim M.-K."/>
            <person name="Kim S.B."/>
        </authorList>
    </citation>
    <scope>NUCLEOTIDE SEQUENCE [LARGE SCALE GENOMIC DNA]</scope>
    <source>
        <strain evidence="3">TW1S1</strain>
    </source>
</reference>
<evidence type="ECO:0000313" key="3">
    <source>
        <dbReference type="Proteomes" id="UP000094960"/>
    </source>
</evidence>
<protein>
    <submittedName>
        <fullName evidence="2">Uncharacterized protein</fullName>
    </submittedName>
</protein>
<feature type="region of interest" description="Disordered" evidence="1">
    <location>
        <begin position="172"/>
        <end position="234"/>
    </location>
</feature>
<dbReference type="EMBL" id="CP017248">
    <property type="protein sequence ID" value="AOR30233.1"/>
    <property type="molecule type" value="Genomic_DNA"/>
</dbReference>
<proteinExistence type="predicted"/>
<organism evidence="2 3">
    <name type="scientific">Streptomyces fodineus</name>
    <dbReference type="NCBI Taxonomy" id="1904616"/>
    <lineage>
        <taxon>Bacteria</taxon>
        <taxon>Bacillati</taxon>
        <taxon>Actinomycetota</taxon>
        <taxon>Actinomycetes</taxon>
        <taxon>Kitasatosporales</taxon>
        <taxon>Streptomycetaceae</taxon>
        <taxon>Streptomyces</taxon>
    </lineage>
</organism>
<dbReference type="InterPro" id="IPR011050">
    <property type="entry name" value="Pectin_lyase_fold/virulence"/>
</dbReference>
<dbReference type="SUPFAM" id="SSF51126">
    <property type="entry name" value="Pectin lyase-like"/>
    <property type="match status" value="1"/>
</dbReference>
<dbReference type="KEGG" id="spun:BFF78_03395"/>
<keyword evidence="3" id="KW-1185">Reference proteome</keyword>
<feature type="compositionally biased region" description="Low complexity" evidence="1">
    <location>
        <begin position="172"/>
        <end position="183"/>
    </location>
</feature>
<gene>
    <name evidence="2" type="ORF">BFF78_03395</name>
</gene>
<sequence>MTAEQRREVLRTTALPSGYALLGGFEQWGRLNLFAAADGYGAFDSGVSVTLVAAAGGFCGADAWRNDIDGRGGLTKRGAGAVTPTGRNRYTGGTVPAGGTSAAGSEDALGHGDVRVVGGRLRVTRRLRVRGGNAQDAGTLEVTLRTGGKAPLTTDRAGGRARRRGGVVAAAGHRAAAGRGQHPAGRRRAPVAQPVHPDRGELPGAAGRTRVHGRRSAGTTREAVTPRAAGTVRQ</sequence>